<reference evidence="2" key="1">
    <citation type="submission" date="2022-08" db="EMBL/GenBank/DDBJ databases">
        <title>Genome Sequence of the sulphate-reducing bacterium, Pseudodesulfovibrio portus JCM14722.</title>
        <authorList>
            <person name="Kondo R."/>
            <person name="Kataoka T."/>
        </authorList>
    </citation>
    <scope>NUCLEOTIDE SEQUENCE</scope>
    <source>
        <strain evidence="2">JCM 14722</strain>
    </source>
</reference>
<organism evidence="2 3">
    <name type="scientific">Pseudodesulfovibrio portus</name>
    <dbReference type="NCBI Taxonomy" id="231439"/>
    <lineage>
        <taxon>Bacteria</taxon>
        <taxon>Pseudomonadati</taxon>
        <taxon>Thermodesulfobacteriota</taxon>
        <taxon>Desulfovibrionia</taxon>
        <taxon>Desulfovibrionales</taxon>
        <taxon>Desulfovibrionaceae</taxon>
    </lineage>
</organism>
<protein>
    <submittedName>
        <fullName evidence="2">Diguanylate cyclase</fullName>
    </submittedName>
</protein>
<dbReference type="RefSeq" id="WP_264981743.1">
    <property type="nucleotide sequence ID" value="NZ_AP026708.1"/>
</dbReference>
<name>A0ABN6RZC9_9BACT</name>
<sequence>MTHDTTPEGQKVGHDIPIQDLRSFVDDFPALLWRIEIARSRIEFLNDYPLYPLGDSARLFLKNRAFRKQMLLPEDAHLLDRFLDAVSQGKTMATVFRVHTPADSIMWLKLTGAVNSSDPRYYYGYLLDVGDTVDVIRDIQRSEAASRMRIDNVPTPILLINHQSLRLRQANAAARNLFGLPSPTTGRLPHFTEISSHSLEHLGAILNDLPYQPWSGKLAFNTYQGEPLKAEAELRWVPWKQTALVRMSVTPVQNDRKDAGRLRRNVQAAFSDAPNLAAMLSQALEHPDISKRCNAVMLSDIRAKNDTVQVFGAGTPLADMEPGEKFSYRGTIAEDIDRFGLDHLVVDDTMDSIKPIDWALFIPRGIRSYYAKPFYQNDVLRTVLILCSTEPERFVGMKPDAFDTVLVSLNEAVNTLRIRNGGS</sequence>
<evidence type="ECO:0000313" key="2">
    <source>
        <dbReference type="EMBL" id="BDQ34855.1"/>
    </source>
</evidence>
<dbReference type="Pfam" id="PF13188">
    <property type="entry name" value="PAS_8"/>
    <property type="match status" value="1"/>
</dbReference>
<gene>
    <name evidence="2" type="ORF">JCM14722_23970</name>
</gene>
<dbReference type="InterPro" id="IPR000014">
    <property type="entry name" value="PAS"/>
</dbReference>
<keyword evidence="3" id="KW-1185">Reference proteome</keyword>
<dbReference type="Gene3D" id="3.30.450.20">
    <property type="entry name" value="PAS domain"/>
    <property type="match status" value="1"/>
</dbReference>
<feature type="domain" description="PAS" evidence="1">
    <location>
        <begin position="150"/>
        <end position="184"/>
    </location>
</feature>
<dbReference type="Proteomes" id="UP001061361">
    <property type="component" value="Chromosome"/>
</dbReference>
<evidence type="ECO:0000259" key="1">
    <source>
        <dbReference type="Pfam" id="PF13188"/>
    </source>
</evidence>
<dbReference type="EMBL" id="AP026708">
    <property type="protein sequence ID" value="BDQ34855.1"/>
    <property type="molecule type" value="Genomic_DNA"/>
</dbReference>
<accession>A0ABN6RZC9</accession>
<evidence type="ECO:0000313" key="3">
    <source>
        <dbReference type="Proteomes" id="UP001061361"/>
    </source>
</evidence>
<proteinExistence type="predicted"/>